<feature type="domain" description="Histidine kinase" evidence="6">
    <location>
        <begin position="383"/>
        <end position="598"/>
    </location>
</feature>
<dbReference type="SUPFAM" id="SSF47384">
    <property type="entry name" value="Homodimeric domain of signal transducing histidine kinase"/>
    <property type="match status" value="1"/>
</dbReference>
<dbReference type="SUPFAM" id="SSF52172">
    <property type="entry name" value="CheY-like"/>
    <property type="match status" value="1"/>
</dbReference>
<proteinExistence type="predicted"/>
<keyword evidence="5" id="KW-0472">Membrane</keyword>
<dbReference type="CDD" id="cd18774">
    <property type="entry name" value="PDC2_HK_sensor"/>
    <property type="match status" value="1"/>
</dbReference>
<evidence type="ECO:0000256" key="5">
    <source>
        <dbReference type="SAM" id="Phobius"/>
    </source>
</evidence>
<dbReference type="EC" id="2.7.13.3" evidence="2"/>
<dbReference type="Gene3D" id="1.10.287.130">
    <property type="match status" value="1"/>
</dbReference>
<dbReference type="InterPro" id="IPR004358">
    <property type="entry name" value="Sig_transdc_His_kin-like_C"/>
</dbReference>
<dbReference type="Proteomes" id="UP000662888">
    <property type="component" value="Chromosome"/>
</dbReference>
<accession>A0AA48WBT7</accession>
<feature type="domain" description="Response regulatory" evidence="7">
    <location>
        <begin position="617"/>
        <end position="733"/>
    </location>
</feature>
<dbReference type="InterPro" id="IPR001789">
    <property type="entry name" value="Sig_transdc_resp-reg_receiver"/>
</dbReference>
<dbReference type="SMART" id="SM00388">
    <property type="entry name" value="HisKA"/>
    <property type="match status" value="1"/>
</dbReference>
<dbReference type="InterPro" id="IPR036097">
    <property type="entry name" value="HisK_dim/P_sf"/>
</dbReference>
<feature type="transmembrane region" description="Helical" evidence="5">
    <location>
        <begin position="274"/>
        <end position="294"/>
    </location>
</feature>
<dbReference type="Gene3D" id="3.40.50.2300">
    <property type="match status" value="1"/>
</dbReference>
<dbReference type="InterPro" id="IPR003661">
    <property type="entry name" value="HisK_dim/P_dom"/>
</dbReference>
<dbReference type="EMBL" id="CP065053">
    <property type="protein sequence ID" value="QPI49695.1"/>
    <property type="molecule type" value="Genomic_DNA"/>
</dbReference>
<dbReference type="PANTHER" id="PTHR43547">
    <property type="entry name" value="TWO-COMPONENT HISTIDINE KINASE"/>
    <property type="match status" value="1"/>
</dbReference>
<protein>
    <recommendedName>
        <fullName evidence="2">histidine kinase</fullName>
        <ecNumber evidence="2">2.7.13.3</ecNumber>
    </recommendedName>
</protein>
<keyword evidence="5" id="KW-1133">Transmembrane helix</keyword>
<dbReference type="InterPro" id="IPR036890">
    <property type="entry name" value="HATPase_C_sf"/>
</dbReference>
<dbReference type="CDD" id="cd18773">
    <property type="entry name" value="PDC1_HK_sensor"/>
    <property type="match status" value="1"/>
</dbReference>
<evidence type="ECO:0000259" key="6">
    <source>
        <dbReference type="PROSITE" id="PS50109"/>
    </source>
</evidence>
<evidence type="ECO:0000256" key="3">
    <source>
        <dbReference type="ARBA" id="ARBA00022553"/>
    </source>
</evidence>
<dbReference type="Pfam" id="PF02518">
    <property type="entry name" value="HATPase_c"/>
    <property type="match status" value="1"/>
</dbReference>
<keyword evidence="3 4" id="KW-0597">Phosphoprotein</keyword>
<dbReference type="SUPFAM" id="SSF55874">
    <property type="entry name" value="ATPase domain of HSP90 chaperone/DNA topoisomerase II/histidine kinase"/>
    <property type="match status" value="1"/>
</dbReference>
<evidence type="ECO:0000313" key="8">
    <source>
        <dbReference type="EMBL" id="QPI49695.1"/>
    </source>
</evidence>
<gene>
    <name evidence="8" type="ORF">IV454_30475</name>
</gene>
<dbReference type="InterPro" id="IPR011006">
    <property type="entry name" value="CheY-like_superfamily"/>
</dbReference>
<name>A0AA48WBT7_9BURK</name>
<evidence type="ECO:0000256" key="1">
    <source>
        <dbReference type="ARBA" id="ARBA00000085"/>
    </source>
</evidence>
<organism evidence="8 9">
    <name type="scientific">Massilia antarctica</name>
    <dbReference type="NCBI Taxonomy" id="2765360"/>
    <lineage>
        <taxon>Bacteria</taxon>
        <taxon>Pseudomonadati</taxon>
        <taxon>Pseudomonadota</taxon>
        <taxon>Betaproteobacteria</taxon>
        <taxon>Burkholderiales</taxon>
        <taxon>Oxalobacteraceae</taxon>
        <taxon>Telluria group</taxon>
        <taxon>Massilia</taxon>
    </lineage>
</organism>
<dbReference type="SMART" id="SM00448">
    <property type="entry name" value="REC"/>
    <property type="match status" value="1"/>
</dbReference>
<sequence>MKVRSHIALLVAAILVPIVLLSIVAISVLLAAERKAALRGMEELARTTVLIMDQEMLVARATAQALATSRSLARGDFADFYEQAQRANAGHAMQTAFIGEQGQQLFNTIRPYGAPIAPPAELVKARVAGVFQGGAPAYSNLIKGSATKQYVVSLEYPVVIADGRRFLISQWLFSSRLNELLPAKNIPASWLISVFDRQGITIARNKGAQQYVGQAPKAKVQRAILARHEGISRSYIREGTEMYGAWAISPTTGWSVGIGVPVDEVEHAAVKSVALTALGFVLTIVSAITGAILFSRRLIGAIDKASRAAELIGQRQIPPLETLPVTEMNQLQVSLHQAGSLLRDSEAERNEHLAAAQSARAAAEQAQAVAEAQNQAKDEFLAMLGHELRNPLAAITSGVTLLSMRGTDAARAAKATAIIERQTRHLVHLVDELLDAHRILSGKLTLSKTALDLAGAVESCLAAFEARGAMRSHRITCTLAPLVIEADPTRLEQMVSNLLDNALKYTPEGGLIHITVAADDSMAVLSVADSGVGLSEELLPHVFDVFVQGKVINRSKGGLGIGLAVVNSLAKQHDAILLAESAGAGLGSTFSIRFPLAAAAPATPAASRTGSAGHKGAILVIEDNRDVREMMCSLLTELGFQVLSAESGKQGIQTAVAILPDVALVDIDLPDMSGYDIARTLKGAARTEVIRLIAVTGYGQESDRRAALSSGFDGHLKKPVRIEDVLAAIGPLPGR</sequence>
<feature type="transmembrane region" description="Helical" evidence="5">
    <location>
        <begin position="6"/>
        <end position="32"/>
    </location>
</feature>
<dbReference type="CDD" id="cd00082">
    <property type="entry name" value="HisKA"/>
    <property type="match status" value="1"/>
</dbReference>
<feature type="modified residue" description="4-aspartylphosphate" evidence="4">
    <location>
        <position position="666"/>
    </location>
</feature>
<dbReference type="InterPro" id="IPR005467">
    <property type="entry name" value="His_kinase_dom"/>
</dbReference>
<dbReference type="PRINTS" id="PR00344">
    <property type="entry name" value="BCTRLSENSOR"/>
</dbReference>
<dbReference type="InterPro" id="IPR003594">
    <property type="entry name" value="HATPase_dom"/>
</dbReference>
<dbReference type="SMART" id="SM00387">
    <property type="entry name" value="HATPase_c"/>
    <property type="match status" value="1"/>
</dbReference>
<evidence type="ECO:0000313" key="9">
    <source>
        <dbReference type="Proteomes" id="UP000662888"/>
    </source>
</evidence>
<keyword evidence="9" id="KW-1185">Reference proteome</keyword>
<evidence type="ECO:0000256" key="2">
    <source>
        <dbReference type="ARBA" id="ARBA00012438"/>
    </source>
</evidence>
<keyword evidence="5" id="KW-0812">Transmembrane</keyword>
<dbReference type="Gene3D" id="3.30.565.10">
    <property type="entry name" value="Histidine kinase-like ATPase, C-terminal domain"/>
    <property type="match status" value="1"/>
</dbReference>
<dbReference type="PROSITE" id="PS50110">
    <property type="entry name" value="RESPONSE_REGULATORY"/>
    <property type="match status" value="1"/>
</dbReference>
<dbReference type="Gene3D" id="3.30.450.20">
    <property type="entry name" value="PAS domain"/>
    <property type="match status" value="1"/>
</dbReference>
<evidence type="ECO:0000259" key="7">
    <source>
        <dbReference type="PROSITE" id="PS50110"/>
    </source>
</evidence>
<dbReference type="RefSeq" id="WP_206089347.1">
    <property type="nucleotide sequence ID" value="NZ_CP065053.1"/>
</dbReference>
<dbReference type="PROSITE" id="PS50109">
    <property type="entry name" value="HIS_KIN"/>
    <property type="match status" value="1"/>
</dbReference>
<dbReference type="Pfam" id="PF00072">
    <property type="entry name" value="Response_reg"/>
    <property type="match status" value="1"/>
</dbReference>
<reference evidence="8 9" key="1">
    <citation type="submission" date="2020-11" db="EMBL/GenBank/DDBJ databases">
        <authorList>
            <person name="Sun Q."/>
        </authorList>
    </citation>
    <scope>NUCLEOTIDE SEQUENCE [LARGE SCALE GENOMIC DNA]</scope>
    <source>
        <strain evidence="8 9">P8398</strain>
    </source>
</reference>
<dbReference type="PANTHER" id="PTHR43547:SF2">
    <property type="entry name" value="HYBRID SIGNAL TRANSDUCTION HISTIDINE KINASE C"/>
    <property type="match status" value="1"/>
</dbReference>
<evidence type="ECO:0000256" key="4">
    <source>
        <dbReference type="PROSITE-ProRule" id="PRU00169"/>
    </source>
</evidence>
<comment type="catalytic activity">
    <reaction evidence="1">
        <text>ATP + protein L-histidine = ADP + protein N-phospho-L-histidine.</text>
        <dbReference type="EC" id="2.7.13.3"/>
    </reaction>
</comment>
<dbReference type="Pfam" id="PF00512">
    <property type="entry name" value="HisKA"/>
    <property type="match status" value="1"/>
</dbReference>